<dbReference type="PROSITE" id="PS51013">
    <property type="entry name" value="PANNEXIN"/>
    <property type="match status" value="1"/>
</dbReference>
<evidence type="ECO:0000256" key="4">
    <source>
        <dbReference type="ARBA" id="ARBA00022475"/>
    </source>
</evidence>
<dbReference type="EMBL" id="JAWJWE010000004">
    <property type="protein sequence ID" value="KAK6636955.1"/>
    <property type="molecule type" value="Genomic_DNA"/>
</dbReference>
<evidence type="ECO:0000256" key="1">
    <source>
        <dbReference type="ARBA" id="ARBA00004610"/>
    </source>
</evidence>
<comment type="similarity">
    <text evidence="12">Belongs to the pannexin family.</text>
</comment>
<keyword evidence="9 12" id="KW-0406">Ion transport</keyword>
<comment type="subcellular location">
    <subcellularLocation>
        <location evidence="1">Cell junction</location>
        <location evidence="1">Gap junction</location>
    </subcellularLocation>
    <subcellularLocation>
        <location evidence="2 12">Cell membrane</location>
        <topology evidence="2 12">Multi-pass membrane protein</topology>
    </subcellularLocation>
</comment>
<evidence type="ECO:0000313" key="13">
    <source>
        <dbReference type="EMBL" id="KAK6636955.1"/>
    </source>
</evidence>
<dbReference type="Proteomes" id="UP001372834">
    <property type="component" value="Unassembled WGS sequence"/>
</dbReference>
<evidence type="ECO:0000313" key="14">
    <source>
        <dbReference type="Proteomes" id="UP001372834"/>
    </source>
</evidence>
<comment type="caution">
    <text evidence="13">The sequence shown here is derived from an EMBL/GenBank/DDBJ whole genome shotgun (WGS) entry which is preliminary data.</text>
</comment>
<evidence type="ECO:0000256" key="2">
    <source>
        <dbReference type="ARBA" id="ARBA00004651"/>
    </source>
</evidence>
<dbReference type="PANTHER" id="PTHR11893">
    <property type="entry name" value="INNEXIN"/>
    <property type="match status" value="1"/>
</dbReference>
<comment type="function">
    <text evidence="12">Structural component of the gap junctions.</text>
</comment>
<gene>
    <name evidence="12" type="primary">inx</name>
    <name evidence="13" type="ORF">RUM43_010619</name>
</gene>
<keyword evidence="11 12" id="KW-0407">Ion channel</keyword>
<keyword evidence="7" id="KW-0965">Cell junction</keyword>
<dbReference type="GO" id="GO:0005886">
    <property type="term" value="C:plasma membrane"/>
    <property type="evidence" value="ECO:0007669"/>
    <property type="project" value="UniProtKB-SubCell"/>
</dbReference>
<evidence type="ECO:0000256" key="12">
    <source>
        <dbReference type="RuleBase" id="RU010713"/>
    </source>
</evidence>
<reference evidence="13 14" key="1">
    <citation type="submission" date="2023-10" db="EMBL/GenBank/DDBJ databases">
        <title>Genomes of two closely related lineages of the louse Polyplax serrata with different host specificities.</title>
        <authorList>
            <person name="Martinu J."/>
            <person name="Tarabai H."/>
            <person name="Stefka J."/>
            <person name="Hypsa V."/>
        </authorList>
    </citation>
    <scope>NUCLEOTIDE SEQUENCE [LARGE SCALE GENOMIC DNA]</scope>
    <source>
        <strain evidence="13">HR10_N</strain>
    </source>
</reference>
<evidence type="ECO:0000256" key="11">
    <source>
        <dbReference type="ARBA" id="ARBA00023303"/>
    </source>
</evidence>
<dbReference type="InterPro" id="IPR000990">
    <property type="entry name" value="Innexin"/>
</dbReference>
<dbReference type="GO" id="GO:0005243">
    <property type="term" value="F:gap junction channel activity"/>
    <property type="evidence" value="ECO:0007669"/>
    <property type="project" value="TreeGrafter"/>
</dbReference>
<evidence type="ECO:0000256" key="10">
    <source>
        <dbReference type="ARBA" id="ARBA00023136"/>
    </source>
</evidence>
<keyword evidence="3 12" id="KW-0813">Transport</keyword>
<keyword evidence="5" id="KW-0812">Transmembrane</keyword>
<evidence type="ECO:0000256" key="6">
    <source>
        <dbReference type="ARBA" id="ARBA00022868"/>
    </source>
</evidence>
<accession>A0AAN8SA08</accession>
<dbReference type="GO" id="GO:0005921">
    <property type="term" value="C:gap junction"/>
    <property type="evidence" value="ECO:0007669"/>
    <property type="project" value="UniProtKB-SubCell"/>
</dbReference>
<keyword evidence="8" id="KW-1133">Transmembrane helix</keyword>
<sequence length="150" mass="17578">MEDYKTTSCLSDDEEDVLHLSGSSAANLFRAWFKTRFRCTDGPIFRLHYRLTASCLIVFTVILAARQYVGNPIDCIHTKDIDEDVLNTFCWIHATYSMRNAFKKSVLPTMFVYFEFNMPACWFDEPVCQRFDFVNLDVVYLRRVVEVHCC</sequence>
<protein>
    <recommendedName>
        <fullName evidence="12">Innexin</fullName>
    </recommendedName>
</protein>
<dbReference type="PANTHER" id="PTHR11893:SF40">
    <property type="entry name" value="INNEXIN SHAKING-B"/>
    <property type="match status" value="1"/>
</dbReference>
<dbReference type="GO" id="GO:0034220">
    <property type="term" value="P:monoatomic ion transmembrane transport"/>
    <property type="evidence" value="ECO:0007669"/>
    <property type="project" value="UniProtKB-KW"/>
</dbReference>
<evidence type="ECO:0000256" key="7">
    <source>
        <dbReference type="ARBA" id="ARBA00022949"/>
    </source>
</evidence>
<evidence type="ECO:0000256" key="5">
    <source>
        <dbReference type="ARBA" id="ARBA00022692"/>
    </source>
</evidence>
<proteinExistence type="inferred from homology"/>
<dbReference type="AlphaFoldDB" id="A0AAN8SA08"/>
<evidence type="ECO:0000256" key="3">
    <source>
        <dbReference type="ARBA" id="ARBA00022448"/>
    </source>
</evidence>
<evidence type="ECO:0000256" key="9">
    <source>
        <dbReference type="ARBA" id="ARBA00023065"/>
    </source>
</evidence>
<keyword evidence="10" id="KW-0472">Membrane</keyword>
<keyword evidence="6" id="KW-0303">Gap junction</keyword>
<dbReference type="Pfam" id="PF00876">
    <property type="entry name" value="Innexin"/>
    <property type="match status" value="1"/>
</dbReference>
<evidence type="ECO:0000256" key="8">
    <source>
        <dbReference type="ARBA" id="ARBA00022989"/>
    </source>
</evidence>
<name>A0AAN8SA08_POLSC</name>
<organism evidence="13 14">
    <name type="scientific">Polyplax serrata</name>
    <name type="common">Common mouse louse</name>
    <dbReference type="NCBI Taxonomy" id="468196"/>
    <lineage>
        <taxon>Eukaryota</taxon>
        <taxon>Metazoa</taxon>
        <taxon>Ecdysozoa</taxon>
        <taxon>Arthropoda</taxon>
        <taxon>Hexapoda</taxon>
        <taxon>Insecta</taxon>
        <taxon>Pterygota</taxon>
        <taxon>Neoptera</taxon>
        <taxon>Paraneoptera</taxon>
        <taxon>Psocodea</taxon>
        <taxon>Troctomorpha</taxon>
        <taxon>Phthiraptera</taxon>
        <taxon>Anoplura</taxon>
        <taxon>Polyplacidae</taxon>
        <taxon>Polyplax</taxon>
    </lineage>
</organism>
<keyword evidence="4" id="KW-1003">Cell membrane</keyword>